<sequence>MSTRKIFDSEEQSFIRLVDKFYLGLSLTKLCAQSCNLLRNDISGSALTQKEKDCLSICYNNIEKTQSAFYAKVKTTMNLPAVEDDGEEGGDDE</sequence>
<dbReference type="Proteomes" id="UP000009168">
    <property type="component" value="Unassembled WGS sequence"/>
</dbReference>
<dbReference type="SUPFAM" id="SSF144122">
    <property type="entry name" value="Tim10-like"/>
    <property type="match status" value="1"/>
</dbReference>
<dbReference type="STRING" id="312017.Q231A8"/>
<name>Q231A8_TETTS</name>
<dbReference type="InParanoid" id="Q231A8"/>
<dbReference type="PDB" id="7W5Z">
    <property type="method" value="EM"/>
    <property type="resolution" value="3.02 A"/>
    <property type="chains" value="T3/t3=1-93"/>
</dbReference>
<dbReference type="RefSeq" id="XP_001011376.2">
    <property type="nucleotide sequence ID" value="XM_001011376.3"/>
</dbReference>
<dbReference type="EMBL" id="GG662532">
    <property type="protein sequence ID" value="EAR91131.2"/>
    <property type="molecule type" value="Genomic_DNA"/>
</dbReference>
<evidence type="ECO:0007829" key="3">
    <source>
        <dbReference type="PDB" id="7W5Z"/>
    </source>
</evidence>
<dbReference type="EMDB" id="EMD-32325"/>
<dbReference type="EMDB" id="EMD-34373"/>
<dbReference type="EMDB" id="EMD-34403"/>
<dbReference type="PDB" id="8GYM">
    <property type="method" value="EM"/>
    <property type="resolution" value="2.96 A"/>
    <property type="chains" value="3T/3t=1-93"/>
</dbReference>
<dbReference type="HOGENOM" id="CLU_2404379_0_0_1"/>
<feature type="disulfide bond" evidence="4 5">
    <location>
        <begin position="35"/>
        <end position="54"/>
    </location>
</feature>
<reference evidence="3" key="2">
    <citation type="journal article" date="2022" name="Science">
        <title>Structures of &lt;i&gt;Tetrahymena&lt;/i&gt;'s respiratory chain reveal the diversity of eukaryotic core metabolism.</title>
        <authorList>
            <person name="Zhou L."/>
            <person name="Maldonado M."/>
            <person name="Padavannil A."/>
            <person name="Guo F."/>
            <person name="Letts J.A."/>
        </authorList>
    </citation>
    <scope>STRUCTURE BY ELECTRON MICROSCOPY (3.02 ANGSTROMS)</scope>
    <scope>DISULFIDE BONDS</scope>
</reference>
<reference evidence="4 5" key="4">
    <citation type="journal article" date="2023" name="Nature">
        <title>Structural basis of mitochondrial membrane bending by the I-II-III&lt;sub&gt;2&lt;/sub&gt;-IV&lt;sub&gt;2&lt;/sub&gt; supercomplex.</title>
        <authorList>
            <person name="Muhleip A."/>
            <person name="Flygaard R.K."/>
            <person name="Baradaran R."/>
            <person name="Haapanen O."/>
            <person name="Gruhl T."/>
            <person name="Tobiasson V."/>
            <person name="Marechal A."/>
            <person name="Sharma V."/>
            <person name="Amunts A."/>
        </authorList>
    </citation>
    <scope>STRUCTURE BY ELECTRON MICROSCOPY (2.60 ANGSTROMS)</scope>
    <scope>DISULFIDE BONDS</scope>
</reference>
<evidence type="ECO:0000313" key="2">
    <source>
        <dbReference type="Proteomes" id="UP000009168"/>
    </source>
</evidence>
<organism evidence="1 2">
    <name type="scientific">Tetrahymena thermophila (strain SB210)</name>
    <dbReference type="NCBI Taxonomy" id="312017"/>
    <lineage>
        <taxon>Eukaryota</taxon>
        <taxon>Sar</taxon>
        <taxon>Alveolata</taxon>
        <taxon>Ciliophora</taxon>
        <taxon>Intramacronucleata</taxon>
        <taxon>Oligohymenophorea</taxon>
        <taxon>Hymenostomatida</taxon>
        <taxon>Tetrahymenina</taxon>
        <taxon>Tetrahymenidae</taxon>
        <taxon>Tetrahymena</taxon>
    </lineage>
</organism>
<evidence type="ECO:0007829" key="4">
    <source>
        <dbReference type="PDB" id="8B6H"/>
    </source>
</evidence>
<evidence type="ECO:0007829" key="6">
    <source>
        <dbReference type="PDB" id="8GYM"/>
    </source>
</evidence>
<dbReference type="KEGG" id="tet:TTHERM_00433490"/>
<protein>
    <recommendedName>
        <fullName evidence="8">Tim10/DDP family zinc finger protein</fullName>
    </recommendedName>
</protein>
<feature type="disulfide bond" evidence="3 4">
    <location>
        <begin position="31"/>
        <end position="58"/>
    </location>
</feature>
<dbReference type="PDB" id="8BQS">
    <property type="method" value="EM"/>
    <property type="resolution" value="2.90 A"/>
    <property type="chains" value="ET/Et=1-93"/>
</dbReference>
<dbReference type="PDB" id="8B6H">
    <property type="method" value="EM"/>
    <property type="resolution" value="2.60 A"/>
    <property type="chains" value="ET/Et=1-93"/>
</dbReference>
<dbReference type="EMDB" id="EMD-15867"/>
<keyword evidence="2" id="KW-1185">Reference proteome</keyword>
<reference evidence="2" key="1">
    <citation type="journal article" date="2006" name="PLoS Biol.">
        <title>Macronuclear genome sequence of the ciliate Tetrahymena thermophila, a model eukaryote.</title>
        <authorList>
            <person name="Eisen J.A."/>
            <person name="Coyne R.S."/>
            <person name="Wu M."/>
            <person name="Wu D."/>
            <person name="Thiagarajan M."/>
            <person name="Wortman J.R."/>
            <person name="Badger J.H."/>
            <person name="Ren Q."/>
            <person name="Amedeo P."/>
            <person name="Jones K.M."/>
            <person name="Tallon L.J."/>
            <person name="Delcher A.L."/>
            <person name="Salzberg S.L."/>
            <person name="Silva J.C."/>
            <person name="Haas B.J."/>
            <person name="Majoros W.H."/>
            <person name="Farzad M."/>
            <person name="Carlton J.M."/>
            <person name="Smith R.K. Jr."/>
            <person name="Garg J."/>
            <person name="Pearlman R.E."/>
            <person name="Karrer K.M."/>
            <person name="Sun L."/>
            <person name="Manning G."/>
            <person name="Elde N.C."/>
            <person name="Turkewitz A.P."/>
            <person name="Asai D.J."/>
            <person name="Wilkes D.E."/>
            <person name="Wang Y."/>
            <person name="Cai H."/>
            <person name="Collins K."/>
            <person name="Stewart B.A."/>
            <person name="Lee S.R."/>
            <person name="Wilamowska K."/>
            <person name="Weinberg Z."/>
            <person name="Ruzzo W.L."/>
            <person name="Wloga D."/>
            <person name="Gaertig J."/>
            <person name="Frankel J."/>
            <person name="Tsao C.-C."/>
            <person name="Gorovsky M.A."/>
            <person name="Keeling P.J."/>
            <person name="Waller R.F."/>
            <person name="Patron N.J."/>
            <person name="Cherry J.M."/>
            <person name="Stover N.A."/>
            <person name="Krieger C.J."/>
            <person name="del Toro C."/>
            <person name="Ryder H.F."/>
            <person name="Williamson S.C."/>
            <person name="Barbeau R.A."/>
            <person name="Hamilton E.P."/>
            <person name="Orias E."/>
        </authorList>
    </citation>
    <scope>NUCLEOTIDE SEQUENCE [LARGE SCALE GENOMIC DNA]</scope>
    <source>
        <strain evidence="2">SB210</strain>
    </source>
</reference>
<evidence type="ECO:0007829" key="7">
    <source>
        <dbReference type="PDB" id="8GZU"/>
    </source>
</evidence>
<dbReference type="AlphaFoldDB" id="Q231A8"/>
<evidence type="ECO:0008006" key="8">
    <source>
        <dbReference type="Google" id="ProtNLM"/>
    </source>
</evidence>
<evidence type="ECO:0000313" key="1">
    <source>
        <dbReference type="EMBL" id="EAR91131.2"/>
    </source>
</evidence>
<dbReference type="PDB" id="8GZU">
    <property type="method" value="EM"/>
    <property type="resolution" value="4.18 A"/>
    <property type="chains" value="3T/3t/42/97=1-93"/>
</dbReference>
<reference evidence="6 7" key="3">
    <citation type="journal article" date="2023" name="Nat. Commun.">
        <title>Structures of Tetrahymena thermophila respiratory megacomplexes on the tubular mitochondrial cristae.</title>
        <authorList>
            <person name="Han F."/>
            <person name="Hu Y."/>
            <person name="Wu M."/>
            <person name="He Z."/>
            <person name="Tian H."/>
            <person name="Zhou L."/>
        </authorList>
    </citation>
    <scope>STRUCTURE BY ELECTRON MICROSCOPY (2.96 ANGSTROMS)</scope>
    <scope>DISULFIDE BONDS</scope>
</reference>
<gene>
    <name evidence="1" type="ORF">TTHERM_00433490</name>
</gene>
<keyword evidence="3 4" id="KW-0002">3D-structure</keyword>
<evidence type="ECO:0007829" key="5">
    <source>
        <dbReference type="PDB" id="8BQS"/>
    </source>
</evidence>
<dbReference type="GeneID" id="7841516"/>
<proteinExistence type="evidence at protein level"/>
<dbReference type="EMDB" id="EMD-16184"/>
<accession>Q231A8</accession>
<dbReference type="InterPro" id="IPR035427">
    <property type="entry name" value="Tim10-like_dom_sf"/>
</dbReference>